<dbReference type="EMBL" id="CP012382">
    <property type="protein sequence ID" value="AKZ59516.1"/>
    <property type="molecule type" value="Genomic_DNA"/>
</dbReference>
<proteinExistence type="predicted"/>
<accession>A0A0K2B301</accession>
<feature type="compositionally biased region" description="Polar residues" evidence="1">
    <location>
        <begin position="1"/>
        <end position="11"/>
    </location>
</feature>
<dbReference type="AlphaFoldDB" id="A0A0K2B301"/>
<evidence type="ECO:0000313" key="2">
    <source>
        <dbReference type="EMBL" id="AKZ59516.1"/>
    </source>
</evidence>
<protein>
    <submittedName>
        <fullName evidence="2">Uncharacterized protein</fullName>
    </submittedName>
</protein>
<organism evidence="2 3">
    <name type="scientific">Streptomyces ambofaciens (strain ATCC 23877 / 3486 / DSM 40053 / JCM 4204 / NBRC 12836 / NRRL B-2516)</name>
    <dbReference type="NCBI Taxonomy" id="278992"/>
    <lineage>
        <taxon>Bacteria</taxon>
        <taxon>Bacillati</taxon>
        <taxon>Actinomycetota</taxon>
        <taxon>Actinomycetes</taxon>
        <taxon>Kitasatosporales</taxon>
        <taxon>Streptomycetaceae</taxon>
        <taxon>Streptomyces</taxon>
    </lineage>
</organism>
<sequence length="72" mass="7863">MSKPQVPTQASPKALHQTGMTSRALGEEMIKHGTATMRHPRKTPLRPSGNVVTFLRGRPGLLCQETRLDIGS</sequence>
<dbReference type="Proteomes" id="UP000061018">
    <property type="component" value="Chromosome"/>
</dbReference>
<gene>
    <name evidence="2" type="ORF">SAM23877_6471</name>
</gene>
<feature type="region of interest" description="Disordered" evidence="1">
    <location>
        <begin position="1"/>
        <end position="25"/>
    </location>
</feature>
<evidence type="ECO:0000313" key="3">
    <source>
        <dbReference type="Proteomes" id="UP000061018"/>
    </source>
</evidence>
<evidence type="ECO:0000256" key="1">
    <source>
        <dbReference type="SAM" id="MobiDB-lite"/>
    </source>
</evidence>
<reference evidence="3" key="1">
    <citation type="journal article" date="2015" name="J. Biotechnol.">
        <title>Complete genome sequence of Streptomyces ambofaciens ATCC 23877, the spiramycin producer.</title>
        <authorList>
            <person name="Thibessard A."/>
            <person name="Haas D."/>
            <person name="Gerbaud C."/>
            <person name="Aigle B."/>
            <person name="Lautru S."/>
            <person name="Pernodet J.L."/>
            <person name="Leblond P."/>
        </authorList>
    </citation>
    <scope>NUCLEOTIDE SEQUENCE [LARGE SCALE GENOMIC DNA]</scope>
    <source>
        <strain evidence="3">ATCC 23877 / 3486 / DSM 40053 / JCM 4204 / NBRC 12836 / NRRL B-2516</strain>
    </source>
</reference>
<dbReference type="KEGG" id="samb:SAM23877_6471"/>
<name>A0A0K2B301_STRA7</name>